<comment type="caution">
    <text evidence="3">The sequence shown here is derived from an EMBL/GenBank/DDBJ whole genome shotgun (WGS) entry which is preliminary data.</text>
</comment>
<evidence type="ECO:0000256" key="1">
    <source>
        <dbReference type="ARBA" id="ARBA00022801"/>
    </source>
</evidence>
<dbReference type="PANTHER" id="PTHR43540">
    <property type="entry name" value="PEROXYUREIDOACRYLATE/UREIDOACRYLATE AMIDOHYDROLASE-RELATED"/>
    <property type="match status" value="1"/>
</dbReference>
<accession>A0ABT7XRV5</accession>
<dbReference type="EMBL" id="JAUEDK010000033">
    <property type="protein sequence ID" value="MDN0076460.1"/>
    <property type="molecule type" value="Genomic_DNA"/>
</dbReference>
<dbReference type="RefSeq" id="WP_289831115.1">
    <property type="nucleotide sequence ID" value="NZ_JAUEDK010000033.1"/>
</dbReference>
<sequence>MTPALLVIDPINDIIHPDGKLASCAASVAEHDVLARINAAVSHARAQGWPVIWVSVGFDNPEREIPPRSKLFAGARSGAALKNGSWGTAFHDALDVADDLFIVKTRVNPFYGTKLAVQLAANDIDTLVIAGVSTTMAVQCAARDAHDRDLRVVVLTDACADRSAAQHQASLDALSLIAELRDTASLAELN</sequence>
<keyword evidence="4" id="KW-1185">Reference proteome</keyword>
<proteinExistence type="predicted"/>
<gene>
    <name evidence="3" type="ORF">QU481_16445</name>
</gene>
<dbReference type="Gene3D" id="3.40.50.850">
    <property type="entry name" value="Isochorismatase-like"/>
    <property type="match status" value="1"/>
</dbReference>
<organism evidence="3 4">
    <name type="scientific">Crenobacter oryzisoli</name>
    <dbReference type="NCBI Taxonomy" id="3056844"/>
    <lineage>
        <taxon>Bacteria</taxon>
        <taxon>Pseudomonadati</taxon>
        <taxon>Pseudomonadota</taxon>
        <taxon>Betaproteobacteria</taxon>
        <taxon>Neisseriales</taxon>
        <taxon>Neisseriaceae</taxon>
        <taxon>Crenobacter</taxon>
    </lineage>
</organism>
<dbReference type="InterPro" id="IPR050272">
    <property type="entry name" value="Isochorismatase-like_hydrls"/>
</dbReference>
<protein>
    <submittedName>
        <fullName evidence="3">Isochorismatase family cysteine hydrolase</fullName>
        <ecNumber evidence="3">3.-.-.-</ecNumber>
    </submittedName>
</protein>
<feature type="domain" description="Isochorismatase-like" evidence="2">
    <location>
        <begin position="4"/>
        <end position="184"/>
    </location>
</feature>
<dbReference type="GO" id="GO:0016787">
    <property type="term" value="F:hydrolase activity"/>
    <property type="evidence" value="ECO:0007669"/>
    <property type="project" value="UniProtKB-KW"/>
</dbReference>
<dbReference type="Proteomes" id="UP001168540">
    <property type="component" value="Unassembled WGS sequence"/>
</dbReference>
<evidence type="ECO:0000259" key="2">
    <source>
        <dbReference type="Pfam" id="PF00857"/>
    </source>
</evidence>
<evidence type="ECO:0000313" key="4">
    <source>
        <dbReference type="Proteomes" id="UP001168540"/>
    </source>
</evidence>
<name>A0ABT7XRV5_9NEIS</name>
<keyword evidence="1 3" id="KW-0378">Hydrolase</keyword>
<reference evidence="3" key="1">
    <citation type="submission" date="2023-06" db="EMBL/GenBank/DDBJ databases">
        <authorList>
            <person name="Zhang S."/>
        </authorList>
    </citation>
    <scope>NUCLEOTIDE SEQUENCE</scope>
    <source>
        <strain evidence="3">SG2303</strain>
    </source>
</reference>
<dbReference type="CDD" id="cd00431">
    <property type="entry name" value="cysteine_hydrolases"/>
    <property type="match status" value="1"/>
</dbReference>
<dbReference type="PANTHER" id="PTHR43540:SF1">
    <property type="entry name" value="ISOCHORISMATASE HYDROLASE"/>
    <property type="match status" value="1"/>
</dbReference>
<dbReference type="InterPro" id="IPR036380">
    <property type="entry name" value="Isochorismatase-like_sf"/>
</dbReference>
<dbReference type="EC" id="3.-.-.-" evidence="3"/>
<dbReference type="SUPFAM" id="SSF52499">
    <property type="entry name" value="Isochorismatase-like hydrolases"/>
    <property type="match status" value="1"/>
</dbReference>
<dbReference type="Pfam" id="PF00857">
    <property type="entry name" value="Isochorismatase"/>
    <property type="match status" value="1"/>
</dbReference>
<evidence type="ECO:0000313" key="3">
    <source>
        <dbReference type="EMBL" id="MDN0076460.1"/>
    </source>
</evidence>
<dbReference type="InterPro" id="IPR000868">
    <property type="entry name" value="Isochorismatase-like_dom"/>
</dbReference>